<keyword evidence="3" id="KW-1185">Reference proteome</keyword>
<gene>
    <name evidence="2" type="ORF">IGS68_00110</name>
</gene>
<accession>A0ABX7B6I0</accession>
<dbReference type="EMBL" id="CP067420">
    <property type="protein sequence ID" value="QQP89734.1"/>
    <property type="molecule type" value="Genomic_DNA"/>
</dbReference>
<evidence type="ECO:0000313" key="3">
    <source>
        <dbReference type="Proteomes" id="UP000595197"/>
    </source>
</evidence>
<sequence>MEEAHLVALYTRFDTALRVMDELGAEGFGDGAVNVLSPHAAGRHGTATAGDLPTDRPGKHDVNVSGLGPLVVIGPLAERIRGRELIQVLHDRGITLEVAQRAVEGLRRGGSIVVVETAASGHDRALAVIDRHRPGGLESLGTAYLEPGWSRADEVAGAEGVLEIADDRLNVKKPGEDASEFRSLAPGPEELRVEKSGGRSSEAGSGELRGSQPAGPDR</sequence>
<organism evidence="2 3">
    <name type="scientific">Skermanella cutis</name>
    <dbReference type="NCBI Taxonomy" id="2775420"/>
    <lineage>
        <taxon>Bacteria</taxon>
        <taxon>Pseudomonadati</taxon>
        <taxon>Pseudomonadota</taxon>
        <taxon>Alphaproteobacteria</taxon>
        <taxon>Rhodospirillales</taxon>
        <taxon>Azospirillaceae</taxon>
        <taxon>Skermanella</taxon>
    </lineage>
</organism>
<dbReference type="RefSeq" id="WP_201076330.1">
    <property type="nucleotide sequence ID" value="NZ_CP067420.1"/>
</dbReference>
<feature type="region of interest" description="Disordered" evidence="1">
    <location>
        <begin position="173"/>
        <end position="218"/>
    </location>
</feature>
<dbReference type="Proteomes" id="UP000595197">
    <property type="component" value="Chromosome"/>
</dbReference>
<protein>
    <submittedName>
        <fullName evidence="2">Uncharacterized protein</fullName>
    </submittedName>
</protein>
<name>A0ABX7B6I0_9PROT</name>
<evidence type="ECO:0000256" key="1">
    <source>
        <dbReference type="SAM" id="MobiDB-lite"/>
    </source>
</evidence>
<reference evidence="2" key="1">
    <citation type="submission" date="2021-02" db="EMBL/GenBank/DDBJ databases">
        <title>Skermanella TT6 skin isolate.</title>
        <authorList>
            <person name="Lee K."/>
            <person name="Ganzorig M."/>
        </authorList>
    </citation>
    <scope>NUCLEOTIDE SEQUENCE</scope>
    <source>
        <strain evidence="2">TT6</strain>
    </source>
</reference>
<proteinExistence type="predicted"/>
<feature type="compositionally biased region" description="Low complexity" evidence="1">
    <location>
        <begin position="198"/>
        <end position="211"/>
    </location>
</feature>
<evidence type="ECO:0000313" key="2">
    <source>
        <dbReference type="EMBL" id="QQP89734.1"/>
    </source>
</evidence>